<sequence>MIQLETRSLAGGEILHAFPQHSVTETLPCIVFYHGFTSSKLVYSYFAVALAQAGFRVIMPDAAEHGARFNGDEQGRMARFWPILMQNFHEFPALRDALIAEGWVSEGRLAVAGASMGGMTALGIMTHHPDVACVASLMGSGYFSSLSRTLFPSTDGWTPQAQQQLAEWDVTHHLDTLASRPLLLWHGEDDDVVPASESFRLQQALIRQGLDTRLTCAWQANVRHRITPEALTCAVDFFKKHL</sequence>
<evidence type="ECO:0000313" key="4">
    <source>
        <dbReference type="Proteomes" id="UP000037393"/>
    </source>
</evidence>
<dbReference type="Pfam" id="PF00326">
    <property type="entry name" value="Peptidase_S9"/>
    <property type="match status" value="1"/>
</dbReference>
<proteinExistence type="predicted"/>
<dbReference type="PATRIC" id="fig|379893.4.peg.4185"/>
<name>A0A0L0GXF8_9ENTR</name>
<keyword evidence="4" id="KW-1185">Reference proteome</keyword>
<dbReference type="RefSeq" id="WP_049857176.1">
    <property type="nucleotide sequence ID" value="NZ_JNGI01000062.1"/>
</dbReference>
<dbReference type="InterPro" id="IPR050261">
    <property type="entry name" value="FrsA_esterase"/>
</dbReference>
<dbReference type="PANTHER" id="PTHR22946">
    <property type="entry name" value="DIENELACTONE HYDROLASE DOMAIN-CONTAINING PROTEIN-RELATED"/>
    <property type="match status" value="1"/>
</dbReference>
<dbReference type="InterPro" id="IPR001375">
    <property type="entry name" value="Peptidase_S9_cat"/>
</dbReference>
<reference evidence="3 4" key="1">
    <citation type="journal article" date="2015" name="Appl. Environ. Microbiol.">
        <title>The Enterobacterium Trabulsiella odontotermitis Presents Novel Adaptations Related to Its Association with Fungus-Growing Termites.</title>
        <authorList>
            <person name="Sapountzis P."/>
            <person name="Gruntjes T."/>
            <person name="Otani S."/>
            <person name="Estevez J."/>
            <person name="da Costa R.R."/>
            <person name="Plunkett G.3rd."/>
            <person name="Perna N.T."/>
            <person name="Poulsen M."/>
        </authorList>
    </citation>
    <scope>NUCLEOTIDE SEQUENCE [LARGE SCALE GENOMIC DNA]</scope>
    <source>
        <strain evidence="3 4">12</strain>
    </source>
</reference>
<dbReference type="GO" id="GO:0052689">
    <property type="term" value="F:carboxylic ester hydrolase activity"/>
    <property type="evidence" value="ECO:0007669"/>
    <property type="project" value="UniProtKB-ARBA"/>
</dbReference>
<dbReference type="Proteomes" id="UP000037393">
    <property type="component" value="Unassembled WGS sequence"/>
</dbReference>
<accession>A0A0L0GXF8</accession>
<feature type="domain" description="Peptidase S9 prolyl oligopeptidase catalytic" evidence="2">
    <location>
        <begin position="86"/>
        <end position="232"/>
    </location>
</feature>
<dbReference type="GO" id="GO:0006508">
    <property type="term" value="P:proteolysis"/>
    <property type="evidence" value="ECO:0007669"/>
    <property type="project" value="InterPro"/>
</dbReference>
<dbReference type="OrthoDB" id="31158at2"/>
<protein>
    <submittedName>
        <fullName evidence="3">Esterase</fullName>
    </submittedName>
</protein>
<dbReference type="EMBL" id="JNGI01000062">
    <property type="protein sequence ID" value="KNC93158.1"/>
    <property type="molecule type" value="Genomic_DNA"/>
</dbReference>
<dbReference type="PANTHER" id="PTHR22946:SF9">
    <property type="entry name" value="POLYKETIDE TRANSFERASE AF380"/>
    <property type="match status" value="1"/>
</dbReference>
<evidence type="ECO:0000259" key="2">
    <source>
        <dbReference type="Pfam" id="PF00326"/>
    </source>
</evidence>
<evidence type="ECO:0000313" key="3">
    <source>
        <dbReference type="EMBL" id="KNC93158.1"/>
    </source>
</evidence>
<dbReference type="InterPro" id="IPR029058">
    <property type="entry name" value="AB_hydrolase_fold"/>
</dbReference>
<dbReference type="AlphaFoldDB" id="A0A0L0GXF8"/>
<dbReference type="GO" id="GO:0008236">
    <property type="term" value="F:serine-type peptidase activity"/>
    <property type="evidence" value="ECO:0007669"/>
    <property type="project" value="InterPro"/>
</dbReference>
<organism evidence="3 4">
    <name type="scientific">Trabulsiella odontotermitis</name>
    <dbReference type="NCBI Taxonomy" id="379893"/>
    <lineage>
        <taxon>Bacteria</taxon>
        <taxon>Pseudomonadati</taxon>
        <taxon>Pseudomonadota</taxon>
        <taxon>Gammaproteobacteria</taxon>
        <taxon>Enterobacterales</taxon>
        <taxon>Enterobacteriaceae</taxon>
        <taxon>Trabulsiella</taxon>
    </lineage>
</organism>
<dbReference type="STRING" id="379893.GCA_001297775_03706"/>
<keyword evidence="1" id="KW-0378">Hydrolase</keyword>
<dbReference type="NCBIfam" id="NF007857">
    <property type="entry name" value="PRK10566.1"/>
    <property type="match status" value="1"/>
</dbReference>
<dbReference type="Pfam" id="PF03403">
    <property type="entry name" value="PAF-AH_p_II"/>
    <property type="match status" value="1"/>
</dbReference>
<comment type="caution">
    <text evidence="3">The sequence shown here is derived from an EMBL/GenBank/DDBJ whole genome shotgun (WGS) entry which is preliminary data.</text>
</comment>
<evidence type="ECO:0000256" key="1">
    <source>
        <dbReference type="ARBA" id="ARBA00022801"/>
    </source>
</evidence>
<dbReference type="SUPFAM" id="SSF53474">
    <property type="entry name" value="alpha/beta-Hydrolases"/>
    <property type="match status" value="1"/>
</dbReference>
<gene>
    <name evidence="3" type="ORF">GM31_20615</name>
</gene>
<dbReference type="Gene3D" id="3.40.50.1820">
    <property type="entry name" value="alpha/beta hydrolase"/>
    <property type="match status" value="1"/>
</dbReference>